<accession>A0A1A9LG28</accession>
<reference evidence="2 3" key="1">
    <citation type="submission" date="2016-05" db="EMBL/GenBank/DDBJ databases">
        <title>Genome sequencing of Vitellibacter soesokkakensis RSSK-12.</title>
        <authorList>
            <person name="Thevarajoo S."/>
            <person name="Selvaratnam C."/>
            <person name="Goh K.M."/>
            <person name="Chan K.-G."/>
            <person name="Chong C.S."/>
        </authorList>
    </citation>
    <scope>NUCLEOTIDE SEQUENCE [LARGE SCALE GENOMIC DNA]</scope>
    <source>
        <strain evidence="2 3">RSSK-12</strain>
    </source>
</reference>
<name>A0A1A9LG28_9FLAO</name>
<comment type="caution">
    <text evidence="2">The sequence shown here is derived from an EMBL/GenBank/DDBJ whole genome shotgun (WGS) entry which is preliminary data.</text>
</comment>
<evidence type="ECO:0000313" key="3">
    <source>
        <dbReference type="Proteomes" id="UP000077552"/>
    </source>
</evidence>
<dbReference type="EMBL" id="LXIE01000011">
    <property type="protein sequence ID" value="OAD91662.1"/>
    <property type="molecule type" value="Genomic_DNA"/>
</dbReference>
<evidence type="ECO:0000256" key="1">
    <source>
        <dbReference type="SAM" id="Phobius"/>
    </source>
</evidence>
<feature type="transmembrane region" description="Helical" evidence="1">
    <location>
        <begin position="37"/>
        <end position="59"/>
    </location>
</feature>
<dbReference type="AlphaFoldDB" id="A0A1A9LG28"/>
<dbReference type="Proteomes" id="UP000077552">
    <property type="component" value="Unassembled WGS sequence"/>
</dbReference>
<gene>
    <name evidence="2" type="ORF">A7A78_11535</name>
</gene>
<keyword evidence="1" id="KW-0812">Transmembrane</keyword>
<evidence type="ECO:0000313" key="2">
    <source>
        <dbReference type="EMBL" id="OAD91662.1"/>
    </source>
</evidence>
<proteinExistence type="predicted"/>
<dbReference type="STRING" id="1385699.A7A78_11535"/>
<organism evidence="2 3">
    <name type="scientific">Aequorivita soesokkakensis</name>
    <dbReference type="NCBI Taxonomy" id="1385699"/>
    <lineage>
        <taxon>Bacteria</taxon>
        <taxon>Pseudomonadati</taxon>
        <taxon>Bacteroidota</taxon>
        <taxon>Flavobacteriia</taxon>
        <taxon>Flavobacteriales</taxon>
        <taxon>Flavobacteriaceae</taxon>
        <taxon>Aequorivita</taxon>
    </lineage>
</organism>
<feature type="transmembrane region" description="Helical" evidence="1">
    <location>
        <begin position="12"/>
        <end position="31"/>
    </location>
</feature>
<sequence>MDKLINFLKKNATLSTVFIIAIVYVGINFIFRERMGAIEIIISILTILFIVWGFNLQFWKNKRKIDREE</sequence>
<protein>
    <submittedName>
        <fullName evidence="2">Uncharacterized protein</fullName>
    </submittedName>
</protein>
<keyword evidence="3" id="KW-1185">Reference proteome</keyword>
<keyword evidence="1" id="KW-1133">Transmembrane helix</keyword>
<keyword evidence="1" id="KW-0472">Membrane</keyword>